<dbReference type="RefSeq" id="WP_300647515.1">
    <property type="nucleotide sequence ID" value="NZ_BAABKD010000006.1"/>
</dbReference>
<dbReference type="InterPro" id="IPR011990">
    <property type="entry name" value="TPR-like_helical_dom_sf"/>
</dbReference>
<gene>
    <name evidence="1" type="ORF">GCM10023337_07260</name>
</gene>
<evidence type="ECO:0000313" key="2">
    <source>
        <dbReference type="Proteomes" id="UP001500227"/>
    </source>
</evidence>
<dbReference type="InterPro" id="IPR010323">
    <property type="entry name" value="DUF924"/>
</dbReference>
<comment type="caution">
    <text evidence="1">The sequence shown here is derived from an EMBL/GenBank/DDBJ whole genome shotgun (WGS) entry which is preliminary data.</text>
</comment>
<evidence type="ECO:0000313" key="1">
    <source>
        <dbReference type="EMBL" id="GAA5087130.1"/>
    </source>
</evidence>
<protein>
    <submittedName>
        <fullName evidence="1">DUF924 family protein</fullName>
    </submittedName>
</protein>
<reference evidence="2" key="1">
    <citation type="journal article" date="2019" name="Int. J. Syst. Evol. Microbiol.">
        <title>The Global Catalogue of Microorganisms (GCM) 10K type strain sequencing project: providing services to taxonomists for standard genome sequencing and annotation.</title>
        <authorList>
            <consortium name="The Broad Institute Genomics Platform"/>
            <consortium name="The Broad Institute Genome Sequencing Center for Infectious Disease"/>
            <person name="Wu L."/>
            <person name="Ma J."/>
        </authorList>
    </citation>
    <scope>NUCLEOTIDE SEQUENCE [LARGE SCALE GENOMIC DNA]</scope>
    <source>
        <strain evidence="2">JCM 18423</strain>
    </source>
</reference>
<sequence length="182" mass="21367">MTLHTANAVLHFWFHVATPTQWFTKDAHFDQMIRTRFLATTQAAAQGECAHWRYSLYGRLAEIIVLDQFSRNIWRDTPQAFSQDPMALALAQEAIRQPAFATLNIDQKKFMLMPFMHSESRAIHAQAEPLFRMHTDENTLHYEQLHKKIIDRFGRYPHRNAILNRPSTPEEKQFLLEPNSSF</sequence>
<keyword evidence="2" id="KW-1185">Reference proteome</keyword>
<accession>A0ABP9M0R2</accession>
<organism evidence="1 2">
    <name type="scientific">Paenalcaligenes hermetiae</name>
    <dbReference type="NCBI Taxonomy" id="1157987"/>
    <lineage>
        <taxon>Bacteria</taxon>
        <taxon>Pseudomonadati</taxon>
        <taxon>Pseudomonadota</taxon>
        <taxon>Betaproteobacteria</taxon>
        <taxon>Burkholderiales</taxon>
        <taxon>Alcaligenaceae</taxon>
        <taxon>Paenalcaligenes</taxon>
    </lineage>
</organism>
<dbReference type="Gene3D" id="1.20.58.320">
    <property type="entry name" value="TPR-like"/>
    <property type="match status" value="1"/>
</dbReference>
<dbReference type="SUPFAM" id="SSF48452">
    <property type="entry name" value="TPR-like"/>
    <property type="match status" value="1"/>
</dbReference>
<dbReference type="Pfam" id="PF06041">
    <property type="entry name" value="DUF924"/>
    <property type="match status" value="1"/>
</dbReference>
<proteinExistence type="predicted"/>
<dbReference type="EMBL" id="BAABKD010000006">
    <property type="protein sequence ID" value="GAA5087130.1"/>
    <property type="molecule type" value="Genomic_DNA"/>
</dbReference>
<dbReference type="Proteomes" id="UP001500227">
    <property type="component" value="Unassembled WGS sequence"/>
</dbReference>
<dbReference type="Gene3D" id="1.25.40.10">
    <property type="entry name" value="Tetratricopeptide repeat domain"/>
    <property type="match status" value="1"/>
</dbReference>
<name>A0ABP9M0R2_9BURK</name>